<feature type="compositionally biased region" description="Polar residues" evidence="2">
    <location>
        <begin position="598"/>
        <end position="624"/>
    </location>
</feature>
<feature type="region of interest" description="Disordered" evidence="2">
    <location>
        <begin position="776"/>
        <end position="799"/>
    </location>
</feature>
<feature type="compositionally biased region" description="Polar residues" evidence="2">
    <location>
        <begin position="524"/>
        <end position="544"/>
    </location>
</feature>
<dbReference type="GO" id="GO:1990023">
    <property type="term" value="C:mitotic spindle midzone"/>
    <property type="evidence" value="ECO:0007669"/>
    <property type="project" value="TreeGrafter"/>
</dbReference>
<feature type="region of interest" description="Disordered" evidence="2">
    <location>
        <begin position="446"/>
        <end position="547"/>
    </location>
</feature>
<sequence length="875" mass="99044">MSLNDFLAELAVKYEGLEALYLDIGTPEQQKEEESRALFEKLLVVLNDHIQQVAQTKVAFTQEMDRMWDNMERMNRLMGQSDETATRLIDTLANMTLWDRRVTLQEEYSYIYDQYTQKLDVIKKMHKELETYIPILGPAFVNPGPFPEEGAEVSFDVMQTFSDNIAECEKEQKTRIKQVEADITIIKDMWKELGTTERDSFDQEVIEGSDGEYPISDDILRRLERKKAELQTERSRREIVLQELQADVTRLWDKLRIDEDERKEFLAEHKTLCVETIRAFKEELTRLEELRVQKVQDFILMEREEIIELWMQLRYGHEQQESFTPFYDDSFTEENLTAHENEVARLKQEREEAAYVLEIVTRYEARLHAIEELEKSTRSADRFNTRGDPGRLLREEKERKQNARELPKLEAELIEALNRWQEEKGCHFLVYGEEYIHTMQAAAQLAREGKENEKRERADRRHKALHGSKNPKKIGLQSPNPRRISPNLVPPGESSGRRSPPLGSSSPMPQTPTSKRIGFPSRPGTPSSQHTRTIPSFAPTTPTRVRSHTLHSVLPPLSSHSTFFQSPHGLQALQLQKQSGNKFNSRSESPATAFPITKLSSTPSSKQLTARSLGPTSTIASMSLDNCKDSKRNPSIISISSTTTEAHAGSSTPSRGARTGRPVSYDLTGHGMDEDEDMPPRTPRNLKRTAADMSSPISTPPGSPSLYLSRKTARSASAAASAPATGHMAERSQQGYRDSPFWDEDDSLLAMAAAAQERRSPSVAIRSSPFVQQLLETARNSEASGDEAAPAAASASDFAREASVIEMRRSEAAAFFSTPRKPVVVVDLVQEQDDGSEGWVTDTDDSPQSRRQSKVSREKPDAQRPIWQLEVPPSP</sequence>
<feature type="region of interest" description="Disordered" evidence="2">
    <location>
        <begin position="830"/>
        <end position="875"/>
    </location>
</feature>
<feature type="coiled-coil region" evidence="1">
    <location>
        <begin position="220"/>
        <end position="247"/>
    </location>
</feature>
<evidence type="ECO:0000256" key="1">
    <source>
        <dbReference type="SAM" id="Coils"/>
    </source>
</evidence>
<dbReference type="InterPro" id="IPR007145">
    <property type="entry name" value="MAP65_Ase1_PRC1"/>
</dbReference>
<dbReference type="EMBL" id="JAAAUQ010000925">
    <property type="protein sequence ID" value="KAF9146041.1"/>
    <property type="molecule type" value="Genomic_DNA"/>
</dbReference>
<dbReference type="PANTHER" id="PTHR19321">
    <property type="entry name" value="PROTEIN REGULATOR OF CYTOKINESIS 1 PRC1-RELATED"/>
    <property type="match status" value="1"/>
</dbReference>
<dbReference type="Pfam" id="PF03999">
    <property type="entry name" value="MAP65_ASE1"/>
    <property type="match status" value="1"/>
</dbReference>
<dbReference type="Proteomes" id="UP000748756">
    <property type="component" value="Unassembled WGS sequence"/>
</dbReference>
<keyword evidence="4" id="KW-1185">Reference proteome</keyword>
<feature type="coiled-coil region" evidence="1">
    <location>
        <begin position="329"/>
        <end position="356"/>
    </location>
</feature>
<dbReference type="AlphaFoldDB" id="A0A9P5RSM9"/>
<gene>
    <name evidence="3" type="ORF">BG015_011710</name>
</gene>
<keyword evidence="1" id="KW-0175">Coiled coil</keyword>
<dbReference type="GO" id="GO:0008017">
    <property type="term" value="F:microtubule binding"/>
    <property type="evidence" value="ECO:0007669"/>
    <property type="project" value="InterPro"/>
</dbReference>
<dbReference type="GO" id="GO:0005737">
    <property type="term" value="C:cytoplasm"/>
    <property type="evidence" value="ECO:0007669"/>
    <property type="project" value="TreeGrafter"/>
</dbReference>
<comment type="caution">
    <text evidence="3">The sequence shown here is derived from an EMBL/GenBank/DDBJ whole genome shotgun (WGS) entry which is preliminary data.</text>
</comment>
<feature type="compositionally biased region" description="Low complexity" evidence="2">
    <location>
        <begin position="781"/>
        <end position="797"/>
    </location>
</feature>
<feature type="compositionally biased region" description="Basic and acidic residues" evidence="2">
    <location>
        <begin position="447"/>
        <end position="459"/>
    </location>
</feature>
<evidence type="ECO:0000313" key="4">
    <source>
        <dbReference type="Proteomes" id="UP000748756"/>
    </source>
</evidence>
<accession>A0A9P5RSM9</accession>
<dbReference type="Gene3D" id="1.20.58.1520">
    <property type="match status" value="1"/>
</dbReference>
<evidence type="ECO:0000256" key="2">
    <source>
        <dbReference type="SAM" id="MobiDB-lite"/>
    </source>
</evidence>
<feature type="region of interest" description="Disordered" evidence="2">
    <location>
        <begin position="577"/>
        <end position="739"/>
    </location>
</feature>
<organism evidence="3 4">
    <name type="scientific">Linnemannia schmuckeri</name>
    <dbReference type="NCBI Taxonomy" id="64567"/>
    <lineage>
        <taxon>Eukaryota</taxon>
        <taxon>Fungi</taxon>
        <taxon>Fungi incertae sedis</taxon>
        <taxon>Mucoromycota</taxon>
        <taxon>Mortierellomycotina</taxon>
        <taxon>Mortierellomycetes</taxon>
        <taxon>Mortierellales</taxon>
        <taxon>Mortierellaceae</taxon>
        <taxon>Linnemannia</taxon>
    </lineage>
</organism>
<reference evidence="3" key="1">
    <citation type="journal article" date="2020" name="Fungal Divers.">
        <title>Resolving the Mortierellaceae phylogeny through synthesis of multi-gene phylogenetics and phylogenomics.</title>
        <authorList>
            <person name="Vandepol N."/>
            <person name="Liber J."/>
            <person name="Desiro A."/>
            <person name="Na H."/>
            <person name="Kennedy M."/>
            <person name="Barry K."/>
            <person name="Grigoriev I.V."/>
            <person name="Miller A.N."/>
            <person name="O'Donnell K."/>
            <person name="Stajich J.E."/>
            <person name="Bonito G."/>
        </authorList>
    </citation>
    <scope>NUCLEOTIDE SEQUENCE</scope>
    <source>
        <strain evidence="3">NRRL 6426</strain>
    </source>
</reference>
<proteinExistence type="predicted"/>
<dbReference type="GO" id="GO:0051256">
    <property type="term" value="P:mitotic spindle midzone assembly"/>
    <property type="evidence" value="ECO:0007669"/>
    <property type="project" value="TreeGrafter"/>
</dbReference>
<feature type="compositionally biased region" description="Low complexity" evidence="2">
    <location>
        <begin position="714"/>
        <end position="724"/>
    </location>
</feature>
<name>A0A9P5RSM9_9FUNG</name>
<evidence type="ECO:0008006" key="5">
    <source>
        <dbReference type="Google" id="ProtNLM"/>
    </source>
</evidence>
<protein>
    <recommendedName>
        <fullName evidence="5">Microtubule associated protein</fullName>
    </recommendedName>
</protein>
<dbReference type="PANTHER" id="PTHR19321:SF41">
    <property type="entry name" value="FASCETTO-RELATED"/>
    <property type="match status" value="1"/>
</dbReference>
<feature type="compositionally biased region" description="Low complexity" evidence="2">
    <location>
        <begin position="635"/>
        <end position="644"/>
    </location>
</feature>
<dbReference type="OrthoDB" id="642895at2759"/>
<feature type="compositionally biased region" description="Polar residues" evidence="2">
    <location>
        <begin position="577"/>
        <end position="590"/>
    </location>
</feature>
<evidence type="ECO:0000313" key="3">
    <source>
        <dbReference type="EMBL" id="KAF9146041.1"/>
    </source>
</evidence>
<feature type="compositionally biased region" description="Basic residues" evidence="2">
    <location>
        <begin position="460"/>
        <end position="472"/>
    </location>
</feature>
<feature type="compositionally biased region" description="Low complexity" evidence="2">
    <location>
        <begin position="490"/>
        <end position="508"/>
    </location>
</feature>